<organism evidence="1 2">
    <name type="scientific">Nitratireductor arenosus</name>
    <dbReference type="NCBI Taxonomy" id="2682096"/>
    <lineage>
        <taxon>Bacteria</taxon>
        <taxon>Pseudomonadati</taxon>
        <taxon>Pseudomonadota</taxon>
        <taxon>Alphaproteobacteria</taxon>
        <taxon>Hyphomicrobiales</taxon>
        <taxon>Phyllobacteriaceae</taxon>
        <taxon>Nitratireductor</taxon>
    </lineage>
</organism>
<keyword evidence="2" id="KW-1185">Reference proteome</keyword>
<proteinExistence type="predicted"/>
<dbReference type="Pfam" id="PF12599">
    <property type="entry name" value="DUF3768"/>
    <property type="match status" value="1"/>
</dbReference>
<reference evidence="1 2" key="1">
    <citation type="submission" date="2019-12" db="EMBL/GenBank/DDBJ databases">
        <title>Nitratireductor arenosus sp. nov., Isolated from sea sand, Jeju island, South Korea.</title>
        <authorList>
            <person name="Kim W."/>
        </authorList>
    </citation>
    <scope>NUCLEOTIDE SEQUENCE [LARGE SCALE GENOMIC DNA]</scope>
    <source>
        <strain evidence="1 2">CAU 1489</strain>
    </source>
</reference>
<protein>
    <submittedName>
        <fullName evidence="1">DUF3768 domain-containing protein</fullName>
    </submittedName>
</protein>
<dbReference type="InterPro" id="IPR022243">
    <property type="entry name" value="DUF3768"/>
</dbReference>
<dbReference type="AlphaFoldDB" id="A0A844QJ30"/>
<dbReference type="EMBL" id="WPHG01000003">
    <property type="protein sequence ID" value="MVA97970.1"/>
    <property type="molecule type" value="Genomic_DNA"/>
</dbReference>
<accession>A0A844QJ30</accession>
<evidence type="ECO:0000313" key="2">
    <source>
        <dbReference type="Proteomes" id="UP000463224"/>
    </source>
</evidence>
<gene>
    <name evidence="1" type="ORF">GN330_12015</name>
</gene>
<comment type="caution">
    <text evidence="1">The sequence shown here is derived from an EMBL/GenBank/DDBJ whole genome shotgun (WGS) entry which is preliminary data.</text>
</comment>
<dbReference type="Proteomes" id="UP000463224">
    <property type="component" value="Unassembled WGS sequence"/>
</dbReference>
<name>A0A844QJ30_9HYPH</name>
<evidence type="ECO:0000313" key="1">
    <source>
        <dbReference type="EMBL" id="MVA97970.1"/>
    </source>
</evidence>
<sequence>MQIPQFEASELKGRHLITRGVAALPPVAQIEIIAKVRDFNVFTEENDPYGEHDFGAIEHEGVGTIFWKIDYYDLDYEMGSPDPSDPSVTRRVLTIMLASEY</sequence>